<evidence type="ECO:0000313" key="1">
    <source>
        <dbReference type="EMBL" id="KAK6221475.1"/>
    </source>
</evidence>
<name>A0AAV9TJU0_9PEZI</name>
<keyword evidence="2" id="KW-1185">Reference proteome</keyword>
<organism evidence="1 2">
    <name type="scientific">Colletotrichum tabaci</name>
    <dbReference type="NCBI Taxonomy" id="1209068"/>
    <lineage>
        <taxon>Eukaryota</taxon>
        <taxon>Fungi</taxon>
        <taxon>Dikarya</taxon>
        <taxon>Ascomycota</taxon>
        <taxon>Pezizomycotina</taxon>
        <taxon>Sordariomycetes</taxon>
        <taxon>Hypocreomycetidae</taxon>
        <taxon>Glomerellales</taxon>
        <taxon>Glomerellaceae</taxon>
        <taxon>Colletotrichum</taxon>
        <taxon>Colletotrichum destructivum species complex</taxon>
    </lineage>
</organism>
<protein>
    <submittedName>
        <fullName evidence="1">Uncharacterized protein</fullName>
    </submittedName>
</protein>
<dbReference type="AlphaFoldDB" id="A0AAV9TJU0"/>
<comment type="caution">
    <text evidence="1">The sequence shown here is derived from an EMBL/GenBank/DDBJ whole genome shotgun (WGS) entry which is preliminary data.</text>
</comment>
<dbReference type="Proteomes" id="UP001327957">
    <property type="component" value="Unassembled WGS sequence"/>
</dbReference>
<sequence length="117" mass="12785">MEKGLDHDLLVNQQVAAGGLLRQCLFMGADVVGRCMVAEARAACYGGSTFQLPLDGLRCFLSDSLEDGETETAVHPLVRKGIVVDLQASHYTEERQTGKDGAVTWIQRELSMLLLFT</sequence>
<gene>
    <name evidence="1" type="ORF">QIS74_04768</name>
</gene>
<evidence type="ECO:0000313" key="2">
    <source>
        <dbReference type="Proteomes" id="UP001327957"/>
    </source>
</evidence>
<dbReference type="EMBL" id="JASAOK010000021">
    <property type="protein sequence ID" value="KAK6221475.1"/>
    <property type="molecule type" value="Genomic_DNA"/>
</dbReference>
<proteinExistence type="predicted"/>
<reference evidence="1 2" key="1">
    <citation type="submission" date="2023-04" db="EMBL/GenBank/DDBJ databases">
        <title>Colletotrichum tabacum stain YC1 causing leaf anthracnose on Nicotiana tabacum(L.) cv.</title>
        <authorList>
            <person name="Ji Z."/>
            <person name="Wang M."/>
            <person name="Zhang J."/>
            <person name="Wang N."/>
            <person name="Zhou Z."/>
        </authorList>
    </citation>
    <scope>NUCLEOTIDE SEQUENCE [LARGE SCALE GENOMIC DNA]</scope>
    <source>
        <strain evidence="1 2">YC1</strain>
    </source>
</reference>
<accession>A0AAV9TJU0</accession>